<sequence length="160" mass="18987">MYDYYTGEVTNNAQTSSQSKTPQMYENNSSNLYQDYEFFLNYDRTLDRHHIAVMLGNTNELRENRSLTVHRTASSNQELEDLSVYDASSTELVSNDDWGKTEQYRWAFVSFLGRVNYDYAGKYMIEGTWRRDGSSKLVKEQRWQNFLEFQEDGEFQKKIL</sequence>
<feature type="region of interest" description="Disordered" evidence="1">
    <location>
        <begin position="1"/>
        <end position="26"/>
    </location>
</feature>
<proteinExistence type="predicted"/>
<reference evidence="2" key="1">
    <citation type="journal article" date="2023" name="Nat. Commun.">
        <title>Identification of a novel Human Milk Oligosaccharides utilization cluster in the infant gut commensal Bacteroides dorei.</title>
        <authorList>
            <person name="Kijner S."/>
            <person name="Ennis D."/>
            <person name="Shmorak S."/>
            <person name="Florentin A."/>
            <person name="Yassour M."/>
        </authorList>
    </citation>
    <scope>NUCLEOTIDE SEQUENCE</scope>
    <source>
        <strain evidence="2">2</strain>
    </source>
</reference>
<feature type="compositionally biased region" description="Polar residues" evidence="1">
    <location>
        <begin position="8"/>
        <end position="26"/>
    </location>
</feature>
<evidence type="ECO:0000313" key="3">
    <source>
        <dbReference type="Proteomes" id="UP001177934"/>
    </source>
</evidence>
<organism evidence="2 3">
    <name type="scientific">Phocaeicola dorei</name>
    <dbReference type="NCBI Taxonomy" id="357276"/>
    <lineage>
        <taxon>Bacteria</taxon>
        <taxon>Pseudomonadati</taxon>
        <taxon>Bacteroidota</taxon>
        <taxon>Bacteroidia</taxon>
        <taxon>Bacteroidales</taxon>
        <taxon>Bacteroidaceae</taxon>
        <taxon>Phocaeicola</taxon>
    </lineage>
</organism>
<dbReference type="Proteomes" id="UP001177934">
    <property type="component" value="Chromosome"/>
</dbReference>
<dbReference type="EMBL" id="CP126056">
    <property type="protein sequence ID" value="WHX09499.1"/>
    <property type="molecule type" value="Genomic_DNA"/>
</dbReference>
<gene>
    <name evidence="2" type="ORF">QNN11_19770</name>
</gene>
<evidence type="ECO:0000256" key="1">
    <source>
        <dbReference type="SAM" id="MobiDB-lite"/>
    </source>
</evidence>
<evidence type="ECO:0000313" key="2">
    <source>
        <dbReference type="EMBL" id="WHX09499.1"/>
    </source>
</evidence>
<name>A0AA95HP37_9BACT</name>
<accession>A0AA95HP37</accession>
<dbReference type="AlphaFoldDB" id="A0AA95HP37"/>
<protein>
    <submittedName>
        <fullName evidence="2">Uncharacterized protein</fullName>
    </submittedName>
</protein>